<dbReference type="GO" id="GO:0016829">
    <property type="term" value="F:lyase activity"/>
    <property type="evidence" value="ECO:0007669"/>
    <property type="project" value="UniProtKB-KW"/>
</dbReference>
<dbReference type="RefSeq" id="WP_341673073.1">
    <property type="nucleotide sequence ID" value="NZ_JBBYHV010000001.1"/>
</dbReference>
<dbReference type="Proteomes" id="UP001497045">
    <property type="component" value="Unassembled WGS sequence"/>
</dbReference>
<keyword evidence="10" id="KW-1185">Reference proteome</keyword>
<dbReference type="PROSITE" id="PS50125">
    <property type="entry name" value="GUANYLATE_CYCLASE_2"/>
    <property type="match status" value="1"/>
</dbReference>
<feature type="transmembrane region" description="Helical" evidence="7">
    <location>
        <begin position="147"/>
        <end position="170"/>
    </location>
</feature>
<evidence type="ECO:0000256" key="1">
    <source>
        <dbReference type="ARBA" id="ARBA00004370"/>
    </source>
</evidence>
<comment type="caution">
    <text evidence="9">The sequence shown here is derived from an EMBL/GenBank/DDBJ whole genome shotgun (WGS) entry which is preliminary data.</text>
</comment>
<proteinExistence type="predicted"/>
<feature type="transmembrane region" description="Helical" evidence="7">
    <location>
        <begin position="110"/>
        <end position="127"/>
    </location>
</feature>
<feature type="transmembrane region" description="Helical" evidence="7">
    <location>
        <begin position="49"/>
        <end position="67"/>
    </location>
</feature>
<evidence type="ECO:0000256" key="4">
    <source>
        <dbReference type="ARBA" id="ARBA00022989"/>
    </source>
</evidence>
<dbReference type="Pfam" id="PF00211">
    <property type="entry name" value="Guanylate_cyc"/>
    <property type="match status" value="1"/>
</dbReference>
<evidence type="ECO:0000256" key="5">
    <source>
        <dbReference type="ARBA" id="ARBA00023136"/>
    </source>
</evidence>
<keyword evidence="2 7" id="KW-0812">Transmembrane</keyword>
<evidence type="ECO:0000259" key="8">
    <source>
        <dbReference type="PROSITE" id="PS50125"/>
    </source>
</evidence>
<keyword evidence="6 9" id="KW-0456">Lyase</keyword>
<keyword evidence="3" id="KW-0547">Nucleotide-binding</keyword>
<evidence type="ECO:0000256" key="6">
    <source>
        <dbReference type="ARBA" id="ARBA00023239"/>
    </source>
</evidence>
<evidence type="ECO:0000256" key="3">
    <source>
        <dbReference type="ARBA" id="ARBA00022741"/>
    </source>
</evidence>
<evidence type="ECO:0000313" key="10">
    <source>
        <dbReference type="Proteomes" id="UP001497045"/>
    </source>
</evidence>
<dbReference type="PANTHER" id="PTHR11920:SF335">
    <property type="entry name" value="GUANYLATE CYCLASE"/>
    <property type="match status" value="1"/>
</dbReference>
<dbReference type="CDD" id="cd07302">
    <property type="entry name" value="CHD"/>
    <property type="match status" value="1"/>
</dbReference>
<name>A0ABU9IER8_9SPHN</name>
<feature type="transmembrane region" description="Helical" evidence="7">
    <location>
        <begin position="79"/>
        <end position="98"/>
    </location>
</feature>
<comment type="subcellular location">
    <subcellularLocation>
        <location evidence="1">Membrane</location>
    </subcellularLocation>
</comment>
<evidence type="ECO:0000256" key="7">
    <source>
        <dbReference type="SAM" id="Phobius"/>
    </source>
</evidence>
<feature type="transmembrane region" description="Helical" evidence="7">
    <location>
        <begin position="190"/>
        <end position="210"/>
    </location>
</feature>
<dbReference type="EC" id="4.6.1.-" evidence="9"/>
<dbReference type="SMART" id="SM00044">
    <property type="entry name" value="CYCc"/>
    <property type="match status" value="1"/>
</dbReference>
<protein>
    <submittedName>
        <fullName evidence="9">Adenylate/guanylate cyclase domain-containing protein</fullName>
        <ecNumber evidence="9">4.6.1.-</ecNumber>
    </submittedName>
</protein>
<sequence>MGEVEAISRFDDDKKGGNILQPGVFSHFADPATEARYIEASRALRTPFVRLYCIIFLAVALAYSLTNSVLVQPGQGPELPMLVGLSVVVAGLYIAATWWEEYFRKPMVDFAALMLLSLLVTHFNTLLSDQLMSMNQYSHAVFVINRLLLTAFAAVVLAGSPRLFMAWMFVDMVGWLSQLLPNIDNVAATSYAVLSYVSGMAIMLAINLAIGRTSRAAFALAEGFDHERRKNEALVLNMLPRAAVERIRSGNLVADSYADVSVIFIDLVGFSSLARRVSPGQLVELLNAFFRIADECAEKAGVEKVKTVGDCYLALAGGNIPTKNSADAAINFAREVISRIAELREECGVDAVSLRAGVHSGPVVGGVIGQTRMAYDYWGDTVNVAARLEALAPKNGLVVSEATYLRTRLKDGFGKPEEATLKGVGDTMVYSIEVEARAVEGEADEEAATAA</sequence>
<dbReference type="SUPFAM" id="SSF55073">
    <property type="entry name" value="Nucleotide cyclase"/>
    <property type="match status" value="1"/>
</dbReference>
<keyword evidence="4 7" id="KW-1133">Transmembrane helix</keyword>
<keyword evidence="5 7" id="KW-0472">Membrane</keyword>
<dbReference type="EMBL" id="JBBYHV010000001">
    <property type="protein sequence ID" value="MEL1250554.1"/>
    <property type="molecule type" value="Genomic_DNA"/>
</dbReference>
<reference evidence="9 10" key="1">
    <citation type="submission" date="2024-04" db="EMBL/GenBank/DDBJ databases">
        <title>Aurantiacibacter sp. DGU6 16S ribosomal RNA gene Genome sequencing and assembly.</title>
        <authorList>
            <person name="Park S."/>
        </authorList>
    </citation>
    <scope>NUCLEOTIDE SEQUENCE [LARGE SCALE GENOMIC DNA]</scope>
    <source>
        <strain evidence="9 10">DGU6</strain>
    </source>
</reference>
<organism evidence="9 10">
    <name type="scientific">Aurantiacibacter gilvus</name>
    <dbReference type="NCBI Taxonomy" id="3139141"/>
    <lineage>
        <taxon>Bacteria</taxon>
        <taxon>Pseudomonadati</taxon>
        <taxon>Pseudomonadota</taxon>
        <taxon>Alphaproteobacteria</taxon>
        <taxon>Sphingomonadales</taxon>
        <taxon>Erythrobacteraceae</taxon>
        <taxon>Aurantiacibacter</taxon>
    </lineage>
</organism>
<evidence type="ECO:0000256" key="2">
    <source>
        <dbReference type="ARBA" id="ARBA00022692"/>
    </source>
</evidence>
<evidence type="ECO:0000313" key="9">
    <source>
        <dbReference type="EMBL" id="MEL1250554.1"/>
    </source>
</evidence>
<dbReference type="InterPro" id="IPR029787">
    <property type="entry name" value="Nucleotide_cyclase"/>
</dbReference>
<dbReference type="InterPro" id="IPR001054">
    <property type="entry name" value="A/G_cyclase"/>
</dbReference>
<accession>A0ABU9IER8</accession>
<dbReference type="InterPro" id="IPR050401">
    <property type="entry name" value="Cyclic_nucleotide_synthase"/>
</dbReference>
<gene>
    <name evidence="9" type="ORF">AAEO60_07720</name>
</gene>
<feature type="domain" description="Guanylate cyclase" evidence="8">
    <location>
        <begin position="261"/>
        <end position="389"/>
    </location>
</feature>
<dbReference type="PANTHER" id="PTHR11920">
    <property type="entry name" value="GUANYLYL CYCLASE"/>
    <property type="match status" value="1"/>
</dbReference>
<dbReference type="Gene3D" id="3.30.70.1230">
    <property type="entry name" value="Nucleotide cyclase"/>
    <property type="match status" value="1"/>
</dbReference>